<evidence type="ECO:0000313" key="2">
    <source>
        <dbReference type="EMBL" id="CAL8109674.1"/>
    </source>
</evidence>
<feature type="region of interest" description="Disordered" evidence="1">
    <location>
        <begin position="197"/>
        <end position="219"/>
    </location>
</feature>
<protein>
    <submittedName>
        <fullName evidence="2">Uncharacterized protein</fullName>
    </submittedName>
</protein>
<evidence type="ECO:0000256" key="1">
    <source>
        <dbReference type="SAM" id="MobiDB-lite"/>
    </source>
</evidence>
<sequence length="219" mass="25683">MGGSQSAQQREQQANRLKAENEAEQQRRIAREELRRKQELEIQERNRLAEDKKRQEKEDREQKRLQEEREERKRKDEQERAARLDDHQHEQEMLKIQGTEKENERKTDLSGKQMEFEHTRLMDSQDKLFDILKDTFAKVQNTTAPEAAYTACILQSIQAGQPVDKDVLKAVTSKVPNPPPADIDRIVDKMIRRSCDEDEDGFIGRRPSNDMVPADDPDF</sequence>
<keyword evidence="3" id="KW-1185">Reference proteome</keyword>
<accession>A0ABP1QPQ3</accession>
<reference evidence="2 3" key="1">
    <citation type="submission" date="2024-08" db="EMBL/GenBank/DDBJ databases">
        <authorList>
            <person name="Cucini C."/>
            <person name="Frati F."/>
        </authorList>
    </citation>
    <scope>NUCLEOTIDE SEQUENCE [LARGE SCALE GENOMIC DNA]</scope>
</reference>
<organism evidence="2 3">
    <name type="scientific">Orchesella dallaii</name>
    <dbReference type="NCBI Taxonomy" id="48710"/>
    <lineage>
        <taxon>Eukaryota</taxon>
        <taxon>Metazoa</taxon>
        <taxon>Ecdysozoa</taxon>
        <taxon>Arthropoda</taxon>
        <taxon>Hexapoda</taxon>
        <taxon>Collembola</taxon>
        <taxon>Entomobryomorpha</taxon>
        <taxon>Entomobryoidea</taxon>
        <taxon>Orchesellidae</taxon>
        <taxon>Orchesellinae</taxon>
        <taxon>Orchesella</taxon>
    </lineage>
</organism>
<feature type="compositionally biased region" description="Polar residues" evidence="1">
    <location>
        <begin position="1"/>
        <end position="15"/>
    </location>
</feature>
<evidence type="ECO:0000313" key="3">
    <source>
        <dbReference type="Proteomes" id="UP001642540"/>
    </source>
</evidence>
<dbReference type="Proteomes" id="UP001642540">
    <property type="component" value="Unassembled WGS sequence"/>
</dbReference>
<gene>
    <name evidence="2" type="ORF">ODALV1_LOCUS13583</name>
</gene>
<feature type="region of interest" description="Disordered" evidence="1">
    <location>
        <begin position="1"/>
        <end position="118"/>
    </location>
</feature>
<comment type="caution">
    <text evidence="2">The sequence shown here is derived from an EMBL/GenBank/DDBJ whole genome shotgun (WGS) entry which is preliminary data.</text>
</comment>
<name>A0ABP1QPQ3_9HEXA</name>
<proteinExistence type="predicted"/>
<feature type="compositionally biased region" description="Basic and acidic residues" evidence="1">
    <location>
        <begin position="17"/>
        <end position="118"/>
    </location>
</feature>
<dbReference type="EMBL" id="CAXLJM020000041">
    <property type="protein sequence ID" value="CAL8109674.1"/>
    <property type="molecule type" value="Genomic_DNA"/>
</dbReference>